<evidence type="ECO:0000256" key="11">
    <source>
        <dbReference type="SAM" id="MobiDB-lite"/>
    </source>
</evidence>
<dbReference type="SMART" id="SM00220">
    <property type="entry name" value="S_TKc"/>
    <property type="match status" value="1"/>
</dbReference>
<dbReference type="Pfam" id="PF00069">
    <property type="entry name" value="Pkinase"/>
    <property type="match status" value="1"/>
</dbReference>
<dbReference type="AlphaFoldDB" id="A0A8S9Z7A4"/>
<dbReference type="OrthoDB" id="4062651at2759"/>
<feature type="region of interest" description="Disordered" evidence="11">
    <location>
        <begin position="76"/>
        <end position="100"/>
    </location>
</feature>
<keyword evidence="3" id="KW-0723">Serine/threonine-protein kinase</keyword>
<evidence type="ECO:0000256" key="5">
    <source>
        <dbReference type="ARBA" id="ARBA00022741"/>
    </source>
</evidence>
<evidence type="ECO:0000313" key="14">
    <source>
        <dbReference type="Proteomes" id="UP000822476"/>
    </source>
</evidence>
<comment type="caution">
    <text evidence="13">The sequence shown here is derived from an EMBL/GenBank/DDBJ whole genome shotgun (WGS) entry which is preliminary data.</text>
</comment>
<accession>A0A8S9Z7A4</accession>
<dbReference type="PROSITE" id="PS50011">
    <property type="entry name" value="PROTEIN_KINASE_DOM"/>
    <property type="match status" value="1"/>
</dbReference>
<organism evidence="13 14">
    <name type="scientific">Paragonimus skrjabini miyazakii</name>
    <dbReference type="NCBI Taxonomy" id="59628"/>
    <lineage>
        <taxon>Eukaryota</taxon>
        <taxon>Metazoa</taxon>
        <taxon>Spiralia</taxon>
        <taxon>Lophotrochozoa</taxon>
        <taxon>Platyhelminthes</taxon>
        <taxon>Trematoda</taxon>
        <taxon>Digenea</taxon>
        <taxon>Plagiorchiida</taxon>
        <taxon>Troglotremata</taxon>
        <taxon>Troglotrematidae</taxon>
        <taxon>Paragonimus</taxon>
    </lineage>
</organism>
<evidence type="ECO:0000313" key="13">
    <source>
        <dbReference type="EMBL" id="KAF7262534.1"/>
    </source>
</evidence>
<evidence type="ECO:0000256" key="6">
    <source>
        <dbReference type="ARBA" id="ARBA00022777"/>
    </source>
</evidence>
<keyword evidence="4" id="KW-0808">Transferase</keyword>
<keyword evidence="14" id="KW-1185">Reference proteome</keyword>
<keyword evidence="6" id="KW-0418">Kinase</keyword>
<dbReference type="InterPro" id="IPR000719">
    <property type="entry name" value="Prot_kinase_dom"/>
</dbReference>
<keyword evidence="7" id="KW-0067">ATP-binding</keyword>
<evidence type="ECO:0000256" key="7">
    <source>
        <dbReference type="ARBA" id="ARBA00022840"/>
    </source>
</evidence>
<feature type="compositionally biased region" description="Polar residues" evidence="11">
    <location>
        <begin position="474"/>
        <end position="486"/>
    </location>
</feature>
<evidence type="ECO:0000256" key="4">
    <source>
        <dbReference type="ARBA" id="ARBA00022679"/>
    </source>
</evidence>
<feature type="region of interest" description="Disordered" evidence="11">
    <location>
        <begin position="429"/>
        <end position="527"/>
    </location>
</feature>
<dbReference type="PANTHER" id="PTHR24356:SF1">
    <property type="entry name" value="SERINE_THREONINE-PROTEIN KINASE GREATWALL"/>
    <property type="match status" value="1"/>
</dbReference>
<reference evidence="13" key="1">
    <citation type="submission" date="2019-07" db="EMBL/GenBank/DDBJ databases">
        <title>Annotation for the trematode Paragonimus miyazaki's.</title>
        <authorList>
            <person name="Choi Y.-J."/>
        </authorList>
    </citation>
    <scope>NUCLEOTIDE SEQUENCE</scope>
    <source>
        <strain evidence="13">Japan</strain>
    </source>
</reference>
<protein>
    <recommendedName>
        <fullName evidence="2">Serine/threonine-protein kinase greatwall</fullName>
        <ecNumber evidence="1">2.7.11.1</ecNumber>
    </recommendedName>
    <alternativeName>
        <fullName evidence="8">Microtubule-associated serine/threonine-protein kinase-like</fullName>
    </alternativeName>
</protein>
<comment type="catalytic activity">
    <reaction evidence="9">
        <text>L-threonyl-[protein] + ATP = O-phospho-L-threonyl-[protein] + ADP + H(+)</text>
        <dbReference type="Rhea" id="RHEA:46608"/>
        <dbReference type="Rhea" id="RHEA-COMP:11060"/>
        <dbReference type="Rhea" id="RHEA-COMP:11605"/>
        <dbReference type="ChEBI" id="CHEBI:15378"/>
        <dbReference type="ChEBI" id="CHEBI:30013"/>
        <dbReference type="ChEBI" id="CHEBI:30616"/>
        <dbReference type="ChEBI" id="CHEBI:61977"/>
        <dbReference type="ChEBI" id="CHEBI:456216"/>
        <dbReference type="EC" id="2.7.11.1"/>
    </reaction>
</comment>
<keyword evidence="5" id="KW-0547">Nucleotide-binding</keyword>
<dbReference type="InterPro" id="IPR050236">
    <property type="entry name" value="Ser_Thr_kinase_AGC"/>
</dbReference>
<name>A0A8S9Z7A4_9TREM</name>
<feature type="compositionally biased region" description="Polar residues" evidence="11">
    <location>
        <begin position="77"/>
        <end position="90"/>
    </location>
</feature>
<dbReference type="EC" id="2.7.11.1" evidence="1"/>
<gene>
    <name evidence="13" type="ORF">EG68_00227</name>
</gene>
<evidence type="ECO:0000256" key="1">
    <source>
        <dbReference type="ARBA" id="ARBA00012513"/>
    </source>
</evidence>
<dbReference type="InterPro" id="IPR011009">
    <property type="entry name" value="Kinase-like_dom_sf"/>
</dbReference>
<feature type="region of interest" description="Disordered" evidence="11">
    <location>
        <begin position="872"/>
        <end position="895"/>
    </location>
</feature>
<dbReference type="InterPro" id="IPR008271">
    <property type="entry name" value="Ser/Thr_kinase_AS"/>
</dbReference>
<evidence type="ECO:0000259" key="12">
    <source>
        <dbReference type="PROSITE" id="PS50011"/>
    </source>
</evidence>
<feature type="compositionally biased region" description="Basic and acidic residues" evidence="11">
    <location>
        <begin position="515"/>
        <end position="527"/>
    </location>
</feature>
<feature type="region of interest" description="Disordered" evidence="11">
    <location>
        <begin position="1130"/>
        <end position="1158"/>
    </location>
</feature>
<dbReference type="PROSITE" id="PS00108">
    <property type="entry name" value="PROTEIN_KINASE_ST"/>
    <property type="match status" value="1"/>
</dbReference>
<dbReference type="EMBL" id="JTDE01000038">
    <property type="protein sequence ID" value="KAF7262534.1"/>
    <property type="molecule type" value="Genomic_DNA"/>
</dbReference>
<feature type="region of interest" description="Disordered" evidence="11">
    <location>
        <begin position="602"/>
        <end position="632"/>
    </location>
</feature>
<dbReference type="SUPFAM" id="SSF56112">
    <property type="entry name" value="Protein kinase-like (PK-like)"/>
    <property type="match status" value="1"/>
</dbReference>
<feature type="region of interest" description="Disordered" evidence="11">
    <location>
        <begin position="543"/>
        <end position="572"/>
    </location>
</feature>
<dbReference type="GO" id="GO:0004674">
    <property type="term" value="F:protein serine/threonine kinase activity"/>
    <property type="evidence" value="ECO:0007669"/>
    <property type="project" value="UniProtKB-KW"/>
</dbReference>
<comment type="catalytic activity">
    <reaction evidence="10">
        <text>L-seryl-[protein] + ATP = O-phospho-L-seryl-[protein] + ADP + H(+)</text>
        <dbReference type="Rhea" id="RHEA:17989"/>
        <dbReference type="Rhea" id="RHEA-COMP:9863"/>
        <dbReference type="Rhea" id="RHEA-COMP:11604"/>
        <dbReference type="ChEBI" id="CHEBI:15378"/>
        <dbReference type="ChEBI" id="CHEBI:29999"/>
        <dbReference type="ChEBI" id="CHEBI:30616"/>
        <dbReference type="ChEBI" id="CHEBI:83421"/>
        <dbReference type="ChEBI" id="CHEBI:456216"/>
        <dbReference type="EC" id="2.7.11.1"/>
    </reaction>
</comment>
<dbReference type="GO" id="GO:0005524">
    <property type="term" value="F:ATP binding"/>
    <property type="evidence" value="ECO:0007669"/>
    <property type="project" value="UniProtKB-KW"/>
</dbReference>
<feature type="compositionally biased region" description="Polar residues" evidence="11">
    <location>
        <begin position="602"/>
        <end position="615"/>
    </location>
</feature>
<feature type="domain" description="Protein kinase" evidence="12">
    <location>
        <begin position="722"/>
        <end position="1001"/>
    </location>
</feature>
<evidence type="ECO:0000256" key="2">
    <source>
        <dbReference type="ARBA" id="ARBA00022148"/>
    </source>
</evidence>
<evidence type="ECO:0000256" key="10">
    <source>
        <dbReference type="ARBA" id="ARBA00048679"/>
    </source>
</evidence>
<sequence length="1158" mass="129962">MKWPVAGLEARLRASLKRFFRNSYSGSRKTKPNMNAIPTISDRGSYGLHCPNCNTFGPDGRWVDKDSSSLSLEEYRSNSLSQHNQSVNTDHSTRRTRTHGLWTSVPRVNWKKSSKDQLKSDVSVNTEPNISCQYQDAYSQAEFGELTDLEKARKAESVEREIVQRPHMINASTEPIVFSYSDGLQSNLEESTQHCLNSFLQNLPVQPIKDGMTLVTRHCSDPFIFNHTKSFQQQLTEEVDRNYIYAGDAYLRHTNSSAGCLSRTVESPNCVTRWSFDAHVPPYTTVLEDAVELRKKLVSAEVMEDRRSFCESPRTSIPRTVRNCYTHQVQQYCPPVFQDETQSVLSDGRRFSSELCIPSTLSESRVPLPTITKPTKECGDECQPTVARRETTDCAKTPYVTNSPKCPTACSVVITNELSNSCRQYGTQSNSHRSRCSSDHLHTPAPIKGRNVTGPCASGEYDPATDSLGDRRVSGSQSGKQSSANGQRRPGLSRSKGSFKKDSRPNMAYSFMGKRSAEKNVTRHGEDTQMIHHNCTLLPKDATSQFSERSDHSSKKYALFPHSTSDDGDPSKLVRLDRSIDRSSASSSLAYKLVHSSKGSTQPIVKYSASRSPSQARKYRKQEGGALPATKDPNLCPTGKHLDVKKDKPCICIMVKRMVFAQSKPVLYSWHIKLQKTISGQHLSGPGIVKHPDGSLEMDCRAGTPSSCSLRSNIPTLPNYQLARPTRMVRGGQGTVAWVTNVTTGHFYALKFKHRDGRSENTWAIERREAKLLRHARHDFIVRLFHIYETEETLFMALEWLDGGCLWNHIARSGTMPECYAIYYTACILSALRYLHSLFIVYRDMKAENVVLDQRGRPKLIDFGMAKRFPAPAGLHGSRDSAANDDSVKDSEDFDQPPTRYYFAAYLAPEIYDQSEVVSQYIDSWGLGYILVEMLLGYGIFLPMPWEKDPGQHLSEHWKLTLPNDASSRLSPVCDDFVHKMLLRNPQERLSLEDAEKHNFFARVPWANLAGLRGPDLSKCPPKGTAVTHTATTSSGARRWMTKYDPFIHVPDLAFVREFFGSLVNPNVVYTTQTFGLSSRRSKITKLLHSKGSGLTTDGRGSNLEADRYRPVSGTTRTRNGILSNAIEIRGTQVSTNEMRKEAPKSNRNSRRSGVSVP</sequence>
<dbReference type="PANTHER" id="PTHR24356">
    <property type="entry name" value="SERINE/THREONINE-PROTEIN KINASE"/>
    <property type="match status" value="1"/>
</dbReference>
<evidence type="ECO:0000256" key="8">
    <source>
        <dbReference type="ARBA" id="ARBA00033099"/>
    </source>
</evidence>
<evidence type="ECO:0000256" key="9">
    <source>
        <dbReference type="ARBA" id="ARBA00047899"/>
    </source>
</evidence>
<proteinExistence type="predicted"/>
<dbReference type="Gene3D" id="1.10.510.10">
    <property type="entry name" value="Transferase(Phosphotransferase) domain 1"/>
    <property type="match status" value="1"/>
</dbReference>
<evidence type="ECO:0000256" key="3">
    <source>
        <dbReference type="ARBA" id="ARBA00022527"/>
    </source>
</evidence>
<feature type="region of interest" description="Disordered" evidence="11">
    <location>
        <begin position="1091"/>
        <end position="1117"/>
    </location>
</feature>
<dbReference type="Proteomes" id="UP000822476">
    <property type="component" value="Unassembled WGS sequence"/>
</dbReference>